<evidence type="ECO:0000313" key="3">
    <source>
        <dbReference type="Proteomes" id="UP000580344"/>
    </source>
</evidence>
<keyword evidence="1" id="KW-0472">Membrane</keyword>
<keyword evidence="1" id="KW-1133">Transmembrane helix</keyword>
<proteinExistence type="predicted"/>
<comment type="caution">
    <text evidence="2">The sequence shown here is derived from an EMBL/GenBank/DDBJ whole genome shotgun (WGS) entry which is preliminary data.</text>
</comment>
<gene>
    <name evidence="2" type="ORF">HMH06_06895</name>
</gene>
<keyword evidence="1" id="KW-0812">Transmembrane</keyword>
<accession>A0ABX1WM20</accession>
<dbReference type="RefSeq" id="WP_171622870.1">
    <property type="nucleotide sequence ID" value="NZ_JABFOQ010000013.1"/>
</dbReference>
<reference evidence="2 3" key="1">
    <citation type="submission" date="2020-05" db="EMBL/GenBank/DDBJ databases">
        <title>Tigecycline resistant gene in Empedobacter stercoris.</title>
        <authorList>
            <person name="Chen Y."/>
            <person name="Cheng Y."/>
            <person name="Zhou K."/>
        </authorList>
    </citation>
    <scope>NUCLEOTIDE SEQUENCE [LARGE SCALE GENOMIC DNA]</scope>
    <source>
        <strain evidence="2 3">ES202</strain>
    </source>
</reference>
<evidence type="ECO:0008006" key="4">
    <source>
        <dbReference type="Google" id="ProtNLM"/>
    </source>
</evidence>
<keyword evidence="3" id="KW-1185">Reference proteome</keyword>
<feature type="transmembrane region" description="Helical" evidence="1">
    <location>
        <begin position="73"/>
        <end position="92"/>
    </location>
</feature>
<organism evidence="2 3">
    <name type="scientific">Empedobacter stercoris</name>
    <dbReference type="NCBI Taxonomy" id="1628248"/>
    <lineage>
        <taxon>Bacteria</taxon>
        <taxon>Pseudomonadati</taxon>
        <taxon>Bacteroidota</taxon>
        <taxon>Flavobacteriia</taxon>
        <taxon>Flavobacteriales</taxon>
        <taxon>Weeksellaceae</taxon>
        <taxon>Empedobacter</taxon>
    </lineage>
</organism>
<evidence type="ECO:0000313" key="2">
    <source>
        <dbReference type="EMBL" id="NOJ75554.1"/>
    </source>
</evidence>
<protein>
    <recommendedName>
        <fullName evidence="4">VanZ family protein</fullName>
    </recommendedName>
</protein>
<name>A0ABX1WM20_9FLAO</name>
<dbReference type="Proteomes" id="UP000580344">
    <property type="component" value="Unassembled WGS sequence"/>
</dbReference>
<sequence>MKITRIYAIEIDYINHYLTDIFAVPAMTHLGCYIISKLKYNGKLYIYPTSYLIITATVLALLMEFIMPKYSTNYTGDVIDVVCYFIGIIFYLKVHKTYLIEKYSRKTVIMP</sequence>
<feature type="transmembrane region" description="Helical" evidence="1">
    <location>
        <begin position="44"/>
        <end position="67"/>
    </location>
</feature>
<dbReference type="EMBL" id="JABFOQ010000013">
    <property type="protein sequence ID" value="NOJ75554.1"/>
    <property type="molecule type" value="Genomic_DNA"/>
</dbReference>
<evidence type="ECO:0000256" key="1">
    <source>
        <dbReference type="SAM" id="Phobius"/>
    </source>
</evidence>